<gene>
    <name evidence="3" type="ORF">H6F41_18385</name>
</gene>
<dbReference type="PANTHER" id="PTHR33375:SF1">
    <property type="entry name" value="CHROMOSOME-PARTITIONING PROTEIN PARB-RELATED"/>
    <property type="match status" value="1"/>
</dbReference>
<dbReference type="Pfam" id="PF02195">
    <property type="entry name" value="ParB_N"/>
    <property type="match status" value="1"/>
</dbReference>
<dbReference type="RefSeq" id="WP_190404900.1">
    <property type="nucleotide sequence ID" value="NZ_JACJQB010000078.1"/>
</dbReference>
<comment type="similarity">
    <text evidence="1">Belongs to the ParB family.</text>
</comment>
<protein>
    <submittedName>
        <fullName evidence="3">ParB/RepB/Spo0J family partition protein</fullName>
    </submittedName>
</protein>
<proteinExistence type="inferred from homology"/>
<sequence length="373" mass="41516">MGKIPSISQRFTGAIQATDQAQRISELQAEVEKLRSSQSPVLEQQIETLRSQLQEQSGEQDIEVSKIQANPHQPRQTITNESIQTIARSLEKDGQITPLIVIPQDENYLLLDGQRRWEAAKILGWQTLRSVIAIMPDDLHRKALLTFIHHEDLNPLDKAEAIFKEVADVTSMGADEILTVLATVLRRLERQKQTSQLTSLVTATTKEQIAGLQSLGVNEAEEKSLLVLLGLALNPTSVKANLMPMLSLPNDLKQAIRERGLKGSHALALSVLSAKTLETSEKIASKERIKATEQVLSQDLNVAKTRELIAQIKAKYIRSEQSPSKQITAIQRSVEKLSKENIANIDPQQLTDLRTLFQQKLAEIESILEITNG</sequence>
<dbReference type="InterPro" id="IPR003115">
    <property type="entry name" value="ParB_N"/>
</dbReference>
<evidence type="ECO:0000256" key="1">
    <source>
        <dbReference type="ARBA" id="ARBA00006295"/>
    </source>
</evidence>
<dbReference type="InterPro" id="IPR050336">
    <property type="entry name" value="Chromosome_partition/occlusion"/>
</dbReference>
<dbReference type="PANTHER" id="PTHR33375">
    <property type="entry name" value="CHROMOSOME-PARTITIONING PROTEIN PARB-RELATED"/>
    <property type="match status" value="1"/>
</dbReference>
<dbReference type="EMBL" id="JACJQB010000078">
    <property type="protein sequence ID" value="MBD2190094.1"/>
    <property type="molecule type" value="Genomic_DNA"/>
</dbReference>
<dbReference type="Gene3D" id="3.90.1530.10">
    <property type="entry name" value="Conserved hypothetical protein from pyrococcus furiosus pfu- 392566-001, ParB domain"/>
    <property type="match status" value="1"/>
</dbReference>
<evidence type="ECO:0000259" key="2">
    <source>
        <dbReference type="SMART" id="SM00470"/>
    </source>
</evidence>
<name>A0ABR8A210_9CYAN</name>
<feature type="domain" description="ParB-like N-terminal" evidence="2">
    <location>
        <begin position="60"/>
        <end position="153"/>
    </location>
</feature>
<dbReference type="InterPro" id="IPR036086">
    <property type="entry name" value="ParB/Sulfiredoxin_sf"/>
</dbReference>
<comment type="caution">
    <text evidence="3">The sequence shown here is derived from an EMBL/GenBank/DDBJ whole genome shotgun (WGS) entry which is preliminary data.</text>
</comment>
<dbReference type="SMART" id="SM00470">
    <property type="entry name" value="ParB"/>
    <property type="match status" value="1"/>
</dbReference>
<accession>A0ABR8A210</accession>
<keyword evidence="4" id="KW-1185">Reference proteome</keyword>
<dbReference type="NCBIfam" id="TIGR00180">
    <property type="entry name" value="parB_part"/>
    <property type="match status" value="1"/>
</dbReference>
<organism evidence="3 4">
    <name type="scientific">Pseudanabaena mucicola FACHB-723</name>
    <dbReference type="NCBI Taxonomy" id="2692860"/>
    <lineage>
        <taxon>Bacteria</taxon>
        <taxon>Bacillati</taxon>
        <taxon>Cyanobacteriota</taxon>
        <taxon>Cyanophyceae</taxon>
        <taxon>Pseudanabaenales</taxon>
        <taxon>Pseudanabaenaceae</taxon>
        <taxon>Pseudanabaena</taxon>
    </lineage>
</organism>
<reference evidence="3 4" key="1">
    <citation type="journal article" date="2020" name="ISME J.">
        <title>Comparative genomics reveals insights into cyanobacterial evolution and habitat adaptation.</title>
        <authorList>
            <person name="Chen M.Y."/>
            <person name="Teng W.K."/>
            <person name="Zhao L."/>
            <person name="Hu C.X."/>
            <person name="Zhou Y.K."/>
            <person name="Han B.P."/>
            <person name="Song L.R."/>
            <person name="Shu W.S."/>
        </authorList>
    </citation>
    <scope>NUCLEOTIDE SEQUENCE [LARGE SCALE GENOMIC DNA]</scope>
    <source>
        <strain evidence="3 4">FACHB-723</strain>
    </source>
</reference>
<evidence type="ECO:0000313" key="4">
    <source>
        <dbReference type="Proteomes" id="UP000642094"/>
    </source>
</evidence>
<evidence type="ECO:0000313" key="3">
    <source>
        <dbReference type="EMBL" id="MBD2190094.1"/>
    </source>
</evidence>
<dbReference type="SUPFAM" id="SSF110849">
    <property type="entry name" value="ParB/Sulfiredoxin"/>
    <property type="match status" value="1"/>
</dbReference>
<dbReference type="InterPro" id="IPR004437">
    <property type="entry name" value="ParB/RepB/Spo0J"/>
</dbReference>
<dbReference type="Proteomes" id="UP000642094">
    <property type="component" value="Unassembled WGS sequence"/>
</dbReference>